<dbReference type="Pfam" id="PF13576">
    <property type="entry name" value="Pentapeptide_3"/>
    <property type="match status" value="1"/>
</dbReference>
<protein>
    <submittedName>
        <fullName evidence="1">Pentapeptide repeat-containing protein</fullName>
    </submittedName>
</protein>
<proteinExistence type="predicted"/>
<dbReference type="InterPro" id="IPR001646">
    <property type="entry name" value="5peptide_repeat"/>
</dbReference>
<keyword evidence="2" id="KW-1185">Reference proteome</keyword>
<dbReference type="RefSeq" id="WP_344347066.1">
    <property type="nucleotide sequence ID" value="NZ_BAAASM010000008.1"/>
</dbReference>
<evidence type="ECO:0000313" key="1">
    <source>
        <dbReference type="EMBL" id="MFC5660983.1"/>
    </source>
</evidence>
<reference evidence="2" key="1">
    <citation type="journal article" date="2019" name="Int. J. Syst. Evol. Microbiol.">
        <title>The Global Catalogue of Microorganisms (GCM) 10K type strain sequencing project: providing services to taxonomists for standard genome sequencing and annotation.</title>
        <authorList>
            <consortium name="The Broad Institute Genomics Platform"/>
            <consortium name="The Broad Institute Genome Sequencing Center for Infectious Disease"/>
            <person name="Wu L."/>
            <person name="Ma J."/>
        </authorList>
    </citation>
    <scope>NUCLEOTIDE SEQUENCE [LARGE SCALE GENOMIC DNA]</scope>
    <source>
        <strain evidence="2">KCTC 5701</strain>
    </source>
</reference>
<accession>A0ABW0WT93</accession>
<dbReference type="EMBL" id="JBHSOE010000128">
    <property type="protein sequence ID" value="MFC5660983.1"/>
    <property type="molecule type" value="Genomic_DNA"/>
</dbReference>
<dbReference type="Gene3D" id="2.160.20.80">
    <property type="entry name" value="E3 ubiquitin-protein ligase SopA"/>
    <property type="match status" value="1"/>
</dbReference>
<evidence type="ECO:0000313" key="2">
    <source>
        <dbReference type="Proteomes" id="UP001596065"/>
    </source>
</evidence>
<gene>
    <name evidence="1" type="ORF">ACFP3J_36705</name>
</gene>
<name>A0ABW0WT93_STRNO</name>
<sequence length="230" mass="25109">MAHLDEADRTAYLAALSPGTDTDHRGTPFAPELLNQLLTALCDPTTGQPRMGAARFDEASFSGDANFREVTFSGDARFDWASFSGDARFVGASFSRDAVFDGVWFETVPHLGPLVCRQREVLDGAVFQQPVTLEIAADQVSCARTRWASTAMLRLRYAELDLRDAVFEYPVVVAAQSTPFRSRNAADSLVSETELSGEEPGVRLVSVGGADVLHLGRFFQIIGSLVWVCR</sequence>
<organism evidence="1 2">
    <name type="scientific">Streptomyces nogalater</name>
    <dbReference type="NCBI Taxonomy" id="38314"/>
    <lineage>
        <taxon>Bacteria</taxon>
        <taxon>Bacillati</taxon>
        <taxon>Actinomycetota</taxon>
        <taxon>Actinomycetes</taxon>
        <taxon>Kitasatosporales</taxon>
        <taxon>Streptomycetaceae</taxon>
        <taxon>Streptomyces</taxon>
    </lineage>
</organism>
<comment type="caution">
    <text evidence="1">The sequence shown here is derived from an EMBL/GenBank/DDBJ whole genome shotgun (WGS) entry which is preliminary data.</text>
</comment>
<dbReference type="Proteomes" id="UP001596065">
    <property type="component" value="Unassembled WGS sequence"/>
</dbReference>